<protein>
    <recommendedName>
        <fullName evidence="16">ABC transporter</fullName>
    </recommendedName>
</protein>
<dbReference type="SUPFAM" id="SSF90123">
    <property type="entry name" value="ABC transporter transmembrane region"/>
    <property type="match status" value="2"/>
</dbReference>
<evidence type="ECO:0000313" key="14">
    <source>
        <dbReference type="EMBL" id="KAJ4144378.1"/>
    </source>
</evidence>
<dbReference type="PROSITE" id="PS00211">
    <property type="entry name" value="ABC_TRANSPORTER_1"/>
    <property type="match status" value="2"/>
</dbReference>
<dbReference type="InterPro" id="IPR036640">
    <property type="entry name" value="ABC1_TM_sf"/>
</dbReference>
<keyword evidence="15" id="KW-1185">Reference proteome</keyword>
<dbReference type="GO" id="GO:0005886">
    <property type="term" value="C:plasma membrane"/>
    <property type="evidence" value="ECO:0007669"/>
    <property type="project" value="UniProtKB-SubCell"/>
</dbReference>
<dbReference type="Proteomes" id="UP001144673">
    <property type="component" value="Chromosome 2"/>
</dbReference>
<evidence type="ECO:0000256" key="6">
    <source>
        <dbReference type="ARBA" id="ARBA00022741"/>
    </source>
</evidence>
<dbReference type="InterPro" id="IPR017871">
    <property type="entry name" value="ABC_transporter-like_CS"/>
</dbReference>
<evidence type="ECO:0000256" key="3">
    <source>
        <dbReference type="ARBA" id="ARBA00022448"/>
    </source>
</evidence>
<evidence type="ECO:0000256" key="10">
    <source>
        <dbReference type="ARBA" id="ARBA00023180"/>
    </source>
</evidence>
<name>A0A9W8Q1Q8_AKAMU</name>
<accession>A0A9W8Q1Q8</accession>
<keyword evidence="3" id="KW-0813">Transport</keyword>
<comment type="caution">
    <text evidence="14">The sequence shown here is derived from an EMBL/GenBank/DDBJ whole genome shotgun (WGS) entry which is preliminary data.</text>
</comment>
<dbReference type="GO" id="GO:0140359">
    <property type="term" value="F:ABC-type transporter activity"/>
    <property type="evidence" value="ECO:0007669"/>
    <property type="project" value="InterPro"/>
</dbReference>
<dbReference type="KEGG" id="amus:LMH87_003262"/>
<reference evidence="14" key="1">
    <citation type="journal article" date="2023" name="Access Microbiol">
        <title>De-novo genome assembly for Akanthomyces muscarius, a biocontrol agent of insect agricultural pests.</title>
        <authorList>
            <person name="Erdos Z."/>
            <person name="Studholme D.J."/>
            <person name="Raymond B."/>
            <person name="Sharma M."/>
        </authorList>
    </citation>
    <scope>NUCLEOTIDE SEQUENCE</scope>
    <source>
        <strain evidence="14">Ve6</strain>
    </source>
</reference>
<keyword evidence="9 11" id="KW-0472">Membrane</keyword>
<keyword evidence="7" id="KW-0067">ATP-binding</keyword>
<evidence type="ECO:0000256" key="1">
    <source>
        <dbReference type="ARBA" id="ARBA00004651"/>
    </source>
</evidence>
<evidence type="ECO:0000259" key="13">
    <source>
        <dbReference type="PROSITE" id="PS50929"/>
    </source>
</evidence>
<evidence type="ECO:0000256" key="7">
    <source>
        <dbReference type="ARBA" id="ARBA00022840"/>
    </source>
</evidence>
<feature type="transmembrane region" description="Helical" evidence="11">
    <location>
        <begin position="247"/>
        <end position="268"/>
    </location>
</feature>
<dbReference type="InterPro" id="IPR011527">
    <property type="entry name" value="ABC1_TM_dom"/>
</dbReference>
<evidence type="ECO:0008006" key="16">
    <source>
        <dbReference type="Google" id="ProtNLM"/>
    </source>
</evidence>
<evidence type="ECO:0000256" key="4">
    <source>
        <dbReference type="ARBA" id="ARBA00022475"/>
    </source>
</evidence>
<dbReference type="InterPro" id="IPR050173">
    <property type="entry name" value="ABC_transporter_C-like"/>
</dbReference>
<dbReference type="EMBL" id="JAJHUN010000011">
    <property type="protein sequence ID" value="KAJ4144378.1"/>
    <property type="molecule type" value="Genomic_DNA"/>
</dbReference>
<dbReference type="PANTHER" id="PTHR24223:SF399">
    <property type="entry name" value="ABC TRANSPORTER ATNG"/>
    <property type="match status" value="1"/>
</dbReference>
<feature type="transmembrane region" description="Helical" evidence="11">
    <location>
        <begin position="1112"/>
        <end position="1133"/>
    </location>
</feature>
<evidence type="ECO:0000256" key="9">
    <source>
        <dbReference type="ARBA" id="ARBA00023136"/>
    </source>
</evidence>
<dbReference type="GeneID" id="80890421"/>
<dbReference type="CDD" id="cd18580">
    <property type="entry name" value="ABC_6TM_ABCC_D2"/>
    <property type="match status" value="1"/>
</dbReference>
<keyword evidence="8 11" id="KW-1133">Transmembrane helix</keyword>
<feature type="transmembrane region" description="Helical" evidence="11">
    <location>
        <begin position="27"/>
        <end position="46"/>
    </location>
</feature>
<evidence type="ECO:0000313" key="15">
    <source>
        <dbReference type="Proteomes" id="UP001144673"/>
    </source>
</evidence>
<feature type="transmembrane region" description="Helical" evidence="11">
    <location>
        <begin position="358"/>
        <end position="381"/>
    </location>
</feature>
<dbReference type="PROSITE" id="PS50929">
    <property type="entry name" value="ABC_TM1F"/>
    <property type="match status" value="2"/>
</dbReference>
<feature type="transmembrane region" description="Helical" evidence="11">
    <location>
        <begin position="927"/>
        <end position="951"/>
    </location>
</feature>
<feature type="transmembrane region" description="Helical" evidence="11">
    <location>
        <begin position="1028"/>
        <end position="1048"/>
    </location>
</feature>
<keyword evidence="5 11" id="KW-0812">Transmembrane</keyword>
<evidence type="ECO:0000256" key="5">
    <source>
        <dbReference type="ARBA" id="ARBA00022692"/>
    </source>
</evidence>
<dbReference type="FunFam" id="3.40.50.300:FF:002145">
    <property type="entry name" value="ABC transporter (MsbA subfamily)"/>
    <property type="match status" value="1"/>
</dbReference>
<dbReference type="Pfam" id="PF00005">
    <property type="entry name" value="ABC_tran"/>
    <property type="match status" value="2"/>
</dbReference>
<feature type="domain" description="ABC transmembrane type-1" evidence="13">
    <location>
        <begin position="271"/>
        <end position="546"/>
    </location>
</feature>
<keyword evidence="10" id="KW-0325">Glycoprotein</keyword>
<dbReference type="GO" id="GO:0005524">
    <property type="term" value="F:ATP binding"/>
    <property type="evidence" value="ECO:0007669"/>
    <property type="project" value="UniProtKB-KW"/>
</dbReference>
<dbReference type="InterPro" id="IPR044726">
    <property type="entry name" value="ABCC_6TM_D2"/>
</dbReference>
<dbReference type="InterPro" id="IPR056227">
    <property type="entry name" value="TMD0_ABC"/>
</dbReference>
<keyword evidence="4" id="KW-1003">Cell membrane</keyword>
<dbReference type="SMART" id="SM00382">
    <property type="entry name" value="AAA"/>
    <property type="match status" value="2"/>
</dbReference>
<feature type="transmembrane region" description="Helical" evidence="11">
    <location>
        <begin position="520"/>
        <end position="544"/>
    </location>
</feature>
<proteinExistence type="inferred from homology"/>
<dbReference type="InterPro" id="IPR003439">
    <property type="entry name" value="ABC_transporter-like_ATP-bd"/>
</dbReference>
<feature type="transmembrane region" description="Helical" evidence="11">
    <location>
        <begin position="996"/>
        <end position="1022"/>
    </location>
</feature>
<evidence type="ECO:0000256" key="2">
    <source>
        <dbReference type="ARBA" id="ARBA00009726"/>
    </source>
</evidence>
<sequence>MSTFATDQSFWPPIHSIFDFTLTFEDVVMGIAPATLAILLAPWVALQALRQERCVRTTLLLWIKMGIAAGIVATDIATLVLRRYLTDSHTHASLAATVISTVASLTISAVIYAHHLHNLQSSALSSTYISMTMLLDATKSRSFFSRDGLAPLGAVAAVTAGLKLAMVLVEEIPKTRLILHPSPHIGRESTSGFWGRLCFLWVNPLLTYGYGHDITVDDIGGLGPEFAAELLHDKFSRRWSRTTTSSSGLSLAMVCFWCMPLAFLAIIIPQLCSTGLAFSQPFIMQRVIAHLQGSASSSSPQSGNALIGATVLAFVGFAVTNNFGKHMSYRLLAQIRGALITELFAKCSRLSMREAKKISVVTLMTADIEGIALGLAQLYVIPLSFFQAGLGMYLLSLLVSYSFVLVVVPLVISVLSGYYLGTSTATAFGQWNTAIEHRVKETSNVLSQLTSIKMNGLGPTMVEFLETQRAAELTASIHYRNVLAWLNFSLLFVDIGTPAVLFAGALFWTGLGGVVNAKQVFPALAIVGLVQHPLALSIQSYGTVMTMMRSLGRIQEFFCTEENKDTRVIGHESNALDVEKSVLHSEAGRKVAQMEKHQESSERTCHNNPVVEFANVDIAPAGHDTAILRNVNFTAAQGSLTVAVGAVGSGKSTFLHSVIGEAEVQQGVVSIEREGPVGYCDQHVWLRNTSIQDNVVGPSSFDQDRYDRIIGVCRLKEDIEQFPEGDRYIIGSNGSNLSGGQRQRLSLARALYLEAHLMVLDDIFSALDHPTAMAIFSGLFGENGILRQSRCTVILSTHLPECLDEADQVLVFDGKGKVSVRTNTKQEEQRRDLLEALQQPAKTKPAASDTSDMSTKDAQLLAKASSSAEVVDFRGVSKVGLYGMLLKSMGIWWFCLYLVMQMAMSALELLPDIYMRIWIEVAPANKLYYIGYASLAVLCAVFGAFSFWFYYTRIVPRSAMALHRTFSETVMRSTLNFLTKTGHGSILNKYSQDMTILARLLPGTLSFVLYSFFALVVQYGAILASSKWMSIVVAGIIITACALQYYYLRTSRQMRHLELEAHTPLYTEFLEISSGLRHIRAFGWEEEFLKESYKLIDTSQKPFYMLYSIQRWLGFVLDCMSGVLAIGLVVIGIRMPQSTSQAGLGLAFMQIIAIGPTLDAFINAWTRLETSLGSLLRIHLFNNETPVEPRDTLTKLPREWPQEGKIEFEDVTARYNPEDGDKIALRNVSFIIAPGQKVGLRGRTGSGKSSVILTLLGFLNYSGKILIDGVDVSTIAPDELRARLITISQHSIRFSGTVRDNLLPFQINETSDQNVRARDEEAKEELVRLNLWEMVQEKGGLDSKLEDVGLSGGQLQMLCIARAILRNQEIDSRVVLVDEGTSNIDYETDAAIQTALKEAFADCTVITIAHRTNTIDDCDVQIELSKGEIVTRE</sequence>
<dbReference type="Gene3D" id="3.40.50.300">
    <property type="entry name" value="P-loop containing nucleotide triphosphate hydrolases"/>
    <property type="match status" value="2"/>
</dbReference>
<dbReference type="RefSeq" id="XP_056048048.1">
    <property type="nucleotide sequence ID" value="XM_056203970.1"/>
</dbReference>
<feature type="transmembrane region" description="Helical" evidence="11">
    <location>
        <begin position="305"/>
        <end position="324"/>
    </location>
</feature>
<evidence type="ECO:0000256" key="11">
    <source>
        <dbReference type="SAM" id="Phobius"/>
    </source>
</evidence>
<feature type="transmembrane region" description="Helical" evidence="11">
    <location>
        <begin position="92"/>
        <end position="112"/>
    </location>
</feature>
<comment type="subcellular location">
    <subcellularLocation>
        <location evidence="1">Cell membrane</location>
        <topology evidence="1">Multi-pass membrane protein</topology>
    </subcellularLocation>
</comment>
<dbReference type="Pfam" id="PF00664">
    <property type="entry name" value="ABC_membrane"/>
    <property type="match status" value="2"/>
</dbReference>
<dbReference type="Pfam" id="PF24357">
    <property type="entry name" value="TMD0_ABC"/>
    <property type="match status" value="1"/>
</dbReference>
<comment type="similarity">
    <text evidence="2">Belongs to the ABC transporter superfamily. ABCC family. Conjugate transporter (TC 3.A.1.208) subfamily.</text>
</comment>
<dbReference type="Gene3D" id="1.20.1560.10">
    <property type="entry name" value="ABC transporter type 1, transmembrane domain"/>
    <property type="match status" value="2"/>
</dbReference>
<dbReference type="InterPro" id="IPR027417">
    <property type="entry name" value="P-loop_NTPase"/>
</dbReference>
<dbReference type="PROSITE" id="PS50893">
    <property type="entry name" value="ABC_TRANSPORTER_2"/>
    <property type="match status" value="2"/>
</dbReference>
<keyword evidence="6" id="KW-0547">Nucleotide-binding</keyword>
<evidence type="ECO:0000256" key="8">
    <source>
        <dbReference type="ARBA" id="ARBA00022989"/>
    </source>
</evidence>
<evidence type="ECO:0000259" key="12">
    <source>
        <dbReference type="PROSITE" id="PS50893"/>
    </source>
</evidence>
<feature type="transmembrane region" description="Helical" evidence="11">
    <location>
        <begin position="393"/>
        <end position="420"/>
    </location>
</feature>
<feature type="domain" description="ABC transporter" evidence="12">
    <location>
        <begin position="1206"/>
        <end position="1433"/>
    </location>
</feature>
<feature type="transmembrane region" description="Helical" evidence="11">
    <location>
        <begin position="890"/>
        <end position="907"/>
    </location>
</feature>
<dbReference type="GO" id="GO:0016887">
    <property type="term" value="F:ATP hydrolysis activity"/>
    <property type="evidence" value="ECO:0007669"/>
    <property type="project" value="InterPro"/>
</dbReference>
<organism evidence="14 15">
    <name type="scientific">Akanthomyces muscarius</name>
    <name type="common">Entomopathogenic fungus</name>
    <name type="synonym">Lecanicillium muscarium</name>
    <dbReference type="NCBI Taxonomy" id="2231603"/>
    <lineage>
        <taxon>Eukaryota</taxon>
        <taxon>Fungi</taxon>
        <taxon>Dikarya</taxon>
        <taxon>Ascomycota</taxon>
        <taxon>Pezizomycotina</taxon>
        <taxon>Sordariomycetes</taxon>
        <taxon>Hypocreomycetidae</taxon>
        <taxon>Hypocreales</taxon>
        <taxon>Cordycipitaceae</taxon>
        <taxon>Akanthomyces</taxon>
    </lineage>
</organism>
<feature type="transmembrane region" description="Helical" evidence="11">
    <location>
        <begin position="58"/>
        <end position="80"/>
    </location>
</feature>
<gene>
    <name evidence="14" type="ORF">LMH87_003262</name>
</gene>
<dbReference type="InterPro" id="IPR003593">
    <property type="entry name" value="AAA+_ATPase"/>
</dbReference>
<feature type="domain" description="ABC transmembrane type-1" evidence="13">
    <location>
        <begin position="896"/>
        <end position="1170"/>
    </location>
</feature>
<feature type="transmembrane region" description="Helical" evidence="11">
    <location>
        <begin position="482"/>
        <end position="508"/>
    </location>
</feature>
<feature type="domain" description="ABC transporter" evidence="12">
    <location>
        <begin position="611"/>
        <end position="839"/>
    </location>
</feature>
<dbReference type="PANTHER" id="PTHR24223">
    <property type="entry name" value="ATP-BINDING CASSETTE SUB-FAMILY C"/>
    <property type="match status" value="1"/>
</dbReference>
<dbReference type="SUPFAM" id="SSF52540">
    <property type="entry name" value="P-loop containing nucleoside triphosphate hydrolases"/>
    <property type="match status" value="2"/>
</dbReference>